<name>A0ABT1ZSB3_9BURK</name>
<dbReference type="PANTHER" id="PTHR12526:SF629">
    <property type="entry name" value="TEICHURONIC ACID BIOSYNTHESIS GLYCOSYLTRANSFERASE TUAH-RELATED"/>
    <property type="match status" value="1"/>
</dbReference>
<reference evidence="3 4" key="1">
    <citation type="submission" date="2022-08" db="EMBL/GenBank/DDBJ databases">
        <title>Reclassification of Massilia species as members of the genera Telluria, Duganella, Pseudoduganella, Mokoshia gen. nov. and Zemynaea gen. nov. using orthogonal and non-orthogonal genome-based approaches.</title>
        <authorList>
            <person name="Bowman J.P."/>
        </authorList>
    </citation>
    <scope>NUCLEOTIDE SEQUENCE [LARGE SCALE GENOMIC DNA]</scope>
    <source>
        <strain evidence="3 4">JCM 31316</strain>
    </source>
</reference>
<accession>A0ABT1ZSB3</accession>
<organism evidence="3 4">
    <name type="scientific">Massilia pinisoli</name>
    <dbReference type="NCBI Taxonomy" id="1772194"/>
    <lineage>
        <taxon>Bacteria</taxon>
        <taxon>Pseudomonadati</taxon>
        <taxon>Pseudomonadota</taxon>
        <taxon>Betaproteobacteria</taxon>
        <taxon>Burkholderiales</taxon>
        <taxon>Oxalobacteraceae</taxon>
        <taxon>Telluria group</taxon>
        <taxon>Massilia</taxon>
    </lineage>
</organism>
<protein>
    <submittedName>
        <fullName evidence="3">Glycosyltransferase</fullName>
        <ecNumber evidence="3">2.4.-.-</ecNumber>
    </submittedName>
</protein>
<dbReference type="RefSeq" id="WP_258817418.1">
    <property type="nucleotide sequence ID" value="NZ_JANUGW010000009.1"/>
</dbReference>
<sequence length="452" mass="49214">MAPRTMMVVTSLYPYGQGEAFVAAELESLACRFDRIELVPIFHDPDDVARAVAQPVDLGYSEQRWGVLRPWHVAGALLSGLVRYRWGADLGFILRHRSKLANLKELVRAIYRARLFERFLASRARRGERVDVIYFYWLLPEIVGALQYRASSGGDVRIVSRAHGGDLYEDRKPGRYAGLRHAILAGIDDVYCVSGHGRRYLADGFPELAAKFHVARLGVHDPGRLNRGSSGGPLEIVSCSFVVPGKRLHLVVDAIACLLAADPALAVRWTHVGDGPLFDDLRAYARARLGARAQAVFKGYLTPAELRTLYREEPFDVIVNVSDNEGIPVSLMEASAAGIPMVATDVGASAEIVNTSNGVLIPADADVPTIAAALHRFADRRAARAWRHAARAWWEVRYDAAVNYALFGRALAECAHAAACAEASDAAACGIGPGAPASTRRADPCTRLHDGE</sequence>
<dbReference type="SUPFAM" id="SSF53756">
    <property type="entry name" value="UDP-Glycosyltransferase/glycogen phosphorylase"/>
    <property type="match status" value="1"/>
</dbReference>
<evidence type="ECO:0000256" key="1">
    <source>
        <dbReference type="ARBA" id="ARBA00022676"/>
    </source>
</evidence>
<evidence type="ECO:0000256" key="2">
    <source>
        <dbReference type="ARBA" id="ARBA00022679"/>
    </source>
</evidence>
<dbReference type="PANTHER" id="PTHR12526">
    <property type="entry name" value="GLYCOSYLTRANSFERASE"/>
    <property type="match status" value="1"/>
</dbReference>
<comment type="caution">
    <text evidence="3">The sequence shown here is derived from an EMBL/GenBank/DDBJ whole genome shotgun (WGS) entry which is preliminary data.</text>
</comment>
<dbReference type="GO" id="GO:0016757">
    <property type="term" value="F:glycosyltransferase activity"/>
    <property type="evidence" value="ECO:0007669"/>
    <property type="project" value="UniProtKB-KW"/>
</dbReference>
<proteinExistence type="predicted"/>
<dbReference type="Pfam" id="PF13692">
    <property type="entry name" value="Glyco_trans_1_4"/>
    <property type="match status" value="1"/>
</dbReference>
<evidence type="ECO:0000313" key="3">
    <source>
        <dbReference type="EMBL" id="MCS0582825.1"/>
    </source>
</evidence>
<dbReference type="Proteomes" id="UP001204151">
    <property type="component" value="Unassembled WGS sequence"/>
</dbReference>
<evidence type="ECO:0000313" key="4">
    <source>
        <dbReference type="Proteomes" id="UP001204151"/>
    </source>
</evidence>
<keyword evidence="4" id="KW-1185">Reference proteome</keyword>
<gene>
    <name evidence="3" type="ORF">NX784_14635</name>
</gene>
<dbReference type="EMBL" id="JANUGW010000009">
    <property type="protein sequence ID" value="MCS0582825.1"/>
    <property type="molecule type" value="Genomic_DNA"/>
</dbReference>
<keyword evidence="1 3" id="KW-0328">Glycosyltransferase</keyword>
<dbReference type="Gene3D" id="3.40.50.2000">
    <property type="entry name" value="Glycogen Phosphorylase B"/>
    <property type="match status" value="2"/>
</dbReference>
<keyword evidence="2 3" id="KW-0808">Transferase</keyword>
<dbReference type="EC" id="2.4.-.-" evidence="3"/>